<dbReference type="AlphaFoldDB" id="A0A1C5JTW7"/>
<organism evidence="1 2">
    <name type="scientific">Micromonospora siamensis</name>
    <dbReference type="NCBI Taxonomy" id="299152"/>
    <lineage>
        <taxon>Bacteria</taxon>
        <taxon>Bacillati</taxon>
        <taxon>Actinomycetota</taxon>
        <taxon>Actinomycetes</taxon>
        <taxon>Micromonosporales</taxon>
        <taxon>Micromonosporaceae</taxon>
        <taxon>Micromonospora</taxon>
    </lineage>
</organism>
<accession>A0A1C5JTW7</accession>
<name>A0A1C5JTW7_9ACTN</name>
<keyword evidence="2" id="KW-1185">Reference proteome</keyword>
<sequence>MTAPDWPAGLTPDRAPVHTRNELLVPLPPARVWQRLVAAPAWPDWYAGARDVALPAGRGELGPGVVFDWTTLGVRVRCRVDLWRPYAALGWSGRALGSTGHHRWLLTAEGDGTRVVTEEVQAGPVPAVGRWWLRRSLLGWHQRWLAGLAGGPGTAPGAGRPVG</sequence>
<dbReference type="SUPFAM" id="SSF55961">
    <property type="entry name" value="Bet v1-like"/>
    <property type="match status" value="1"/>
</dbReference>
<gene>
    <name evidence="1" type="ORF">GA0074704_4970</name>
</gene>
<dbReference type="RefSeq" id="WP_157743788.1">
    <property type="nucleotide sequence ID" value="NZ_JBHLYF010000002.1"/>
</dbReference>
<evidence type="ECO:0000313" key="2">
    <source>
        <dbReference type="Proteomes" id="UP000198210"/>
    </source>
</evidence>
<reference evidence="1 2" key="1">
    <citation type="submission" date="2016-06" db="EMBL/GenBank/DDBJ databases">
        <authorList>
            <person name="Kjaerup R.B."/>
            <person name="Dalgaard T.S."/>
            <person name="Juul-Madsen H.R."/>
        </authorList>
    </citation>
    <scope>NUCLEOTIDE SEQUENCE [LARGE SCALE GENOMIC DNA]</scope>
    <source>
        <strain evidence="1 2">DSM 45097</strain>
    </source>
</reference>
<dbReference type="EMBL" id="LT607751">
    <property type="protein sequence ID" value="SCG73933.1"/>
    <property type="molecule type" value="Genomic_DNA"/>
</dbReference>
<dbReference type="Gene3D" id="3.30.530.20">
    <property type="match status" value="1"/>
</dbReference>
<dbReference type="Pfam" id="PF10604">
    <property type="entry name" value="Polyketide_cyc2"/>
    <property type="match status" value="1"/>
</dbReference>
<evidence type="ECO:0000313" key="1">
    <source>
        <dbReference type="EMBL" id="SCG73933.1"/>
    </source>
</evidence>
<proteinExistence type="predicted"/>
<dbReference type="InterPro" id="IPR023393">
    <property type="entry name" value="START-like_dom_sf"/>
</dbReference>
<dbReference type="Proteomes" id="UP000198210">
    <property type="component" value="Chromosome I"/>
</dbReference>
<dbReference type="InterPro" id="IPR019587">
    <property type="entry name" value="Polyketide_cyclase/dehydratase"/>
</dbReference>
<protein>
    <submittedName>
        <fullName evidence="1">Polyketide cyclase / dehydrase and lipid transport</fullName>
    </submittedName>
</protein>